<sequence>MDLGLQGKTALVLGAGGGLGGAIARALAREGAQVALGDLSTEAVERTAAEINETGGRALPLTWDVAGPPRHGRALPLTWDLGDLSQIDGNVSRIEEIFGPVDILVNNTGGPPPTPVSGQSAEVWAKYFQSMVLSVISLTDRVLPGMKARGWGRVITSTSSGVVAPIPNLGLSNALRVSLVGWSKTLAREVGRDGITSNIVLPGRIATPRITFLDEQKARREGRPVEEVAAESIASIPVGRYGNPEEYGDVVAFLASTRAAYLTGSVIRVDGGLIPSL</sequence>
<organism evidence="2 3">
    <name type="scientific">Novispirillum itersonii</name>
    <name type="common">Aquaspirillum itersonii</name>
    <dbReference type="NCBI Taxonomy" id="189"/>
    <lineage>
        <taxon>Bacteria</taxon>
        <taxon>Pseudomonadati</taxon>
        <taxon>Pseudomonadota</taxon>
        <taxon>Alphaproteobacteria</taxon>
        <taxon>Rhodospirillales</taxon>
        <taxon>Novispirillaceae</taxon>
        <taxon>Novispirillum</taxon>
    </lineage>
</organism>
<dbReference type="InterPro" id="IPR036291">
    <property type="entry name" value="NAD(P)-bd_dom_sf"/>
</dbReference>
<dbReference type="EMBL" id="JACIIX010000010">
    <property type="protein sequence ID" value="MBB6211191.1"/>
    <property type="molecule type" value="Genomic_DNA"/>
</dbReference>
<comment type="caution">
    <text evidence="2">The sequence shown here is derived from an EMBL/GenBank/DDBJ whole genome shotgun (WGS) entry which is preliminary data.</text>
</comment>
<accession>A0A7W9ZGR2</accession>
<evidence type="ECO:0000256" key="1">
    <source>
        <dbReference type="ARBA" id="ARBA00006484"/>
    </source>
</evidence>
<keyword evidence="2" id="KW-0560">Oxidoreductase</keyword>
<dbReference type="PANTHER" id="PTHR42879">
    <property type="entry name" value="3-OXOACYL-(ACYL-CARRIER-PROTEIN) REDUCTASE"/>
    <property type="match status" value="1"/>
</dbReference>
<dbReference type="Pfam" id="PF13561">
    <property type="entry name" value="adh_short_C2"/>
    <property type="match status" value="1"/>
</dbReference>
<dbReference type="SUPFAM" id="SSF51735">
    <property type="entry name" value="NAD(P)-binding Rossmann-fold domains"/>
    <property type="match status" value="1"/>
</dbReference>
<proteinExistence type="inferred from homology"/>
<dbReference type="InterPro" id="IPR050259">
    <property type="entry name" value="SDR"/>
</dbReference>
<dbReference type="PANTHER" id="PTHR42879:SF6">
    <property type="entry name" value="NADPH-DEPENDENT REDUCTASE BACG"/>
    <property type="match status" value="1"/>
</dbReference>
<reference evidence="2 3" key="1">
    <citation type="submission" date="2020-08" db="EMBL/GenBank/DDBJ databases">
        <title>Genomic Encyclopedia of Type Strains, Phase IV (KMG-IV): sequencing the most valuable type-strain genomes for metagenomic binning, comparative biology and taxonomic classification.</title>
        <authorList>
            <person name="Goeker M."/>
        </authorList>
    </citation>
    <scope>NUCLEOTIDE SEQUENCE [LARGE SCALE GENOMIC DNA]</scope>
    <source>
        <strain evidence="2 3">DSM 11590</strain>
    </source>
</reference>
<dbReference type="PRINTS" id="PR00081">
    <property type="entry name" value="GDHRDH"/>
</dbReference>
<dbReference type="Gene3D" id="3.40.50.720">
    <property type="entry name" value="NAD(P)-binding Rossmann-like Domain"/>
    <property type="match status" value="1"/>
</dbReference>
<gene>
    <name evidence="2" type="ORF">FHS48_002628</name>
</gene>
<protein>
    <submittedName>
        <fullName evidence="2">3-oxoacyl-[acyl-carrier protein] reductase</fullName>
        <ecNumber evidence="2">1.1.1.100</ecNumber>
    </submittedName>
</protein>
<evidence type="ECO:0000313" key="3">
    <source>
        <dbReference type="Proteomes" id="UP000544872"/>
    </source>
</evidence>
<name>A0A7W9ZGR2_NOVIT</name>
<keyword evidence="3" id="KW-1185">Reference proteome</keyword>
<dbReference type="Proteomes" id="UP000544872">
    <property type="component" value="Unassembled WGS sequence"/>
</dbReference>
<dbReference type="AlphaFoldDB" id="A0A7W9ZGR2"/>
<evidence type="ECO:0000313" key="2">
    <source>
        <dbReference type="EMBL" id="MBB6211191.1"/>
    </source>
</evidence>
<dbReference type="EC" id="1.1.1.100" evidence="2"/>
<dbReference type="RefSeq" id="WP_184264016.1">
    <property type="nucleotide sequence ID" value="NZ_JACIIX010000010.1"/>
</dbReference>
<dbReference type="CDD" id="cd05344">
    <property type="entry name" value="BKR_like_SDR_like"/>
    <property type="match status" value="1"/>
</dbReference>
<comment type="similarity">
    <text evidence="1">Belongs to the short-chain dehydrogenases/reductases (SDR) family.</text>
</comment>
<dbReference type="InterPro" id="IPR002347">
    <property type="entry name" value="SDR_fam"/>
</dbReference>
<dbReference type="GO" id="GO:0004316">
    <property type="term" value="F:3-oxoacyl-[acyl-carrier-protein] reductase (NADPH) activity"/>
    <property type="evidence" value="ECO:0007669"/>
    <property type="project" value="UniProtKB-EC"/>
</dbReference>